<reference evidence="1" key="1">
    <citation type="submission" date="2020-11" db="EMBL/GenBank/DDBJ databases">
        <authorList>
            <person name="Kim M.K."/>
        </authorList>
    </citation>
    <scope>NUCLEOTIDE SEQUENCE</scope>
    <source>
        <strain evidence="1">BT350</strain>
    </source>
</reference>
<dbReference type="Pfam" id="PF07310">
    <property type="entry name" value="PAS_5"/>
    <property type="match status" value="1"/>
</dbReference>
<proteinExistence type="predicted"/>
<sequence>MKPAVNAFPMPDKVESALGRVQSYWQSLRRGENDIPFSDDVDPSRVPELEDQMMLVTVFENPERFRFETVGTHILRYYGVSLPGKFSDEVEERPPFDSFTQQCTATVAQRAPTHYRFETSGLNTGYARILLPTWGDGHVMMLLGAVARL</sequence>
<evidence type="ECO:0000313" key="1">
    <source>
        <dbReference type="EMBL" id="MBF9234547.1"/>
    </source>
</evidence>
<dbReference type="EMBL" id="JADQDO010000007">
    <property type="protein sequence ID" value="MBF9234547.1"/>
    <property type="molecule type" value="Genomic_DNA"/>
</dbReference>
<gene>
    <name evidence="1" type="ORF">I2H38_14305</name>
</gene>
<name>A0A931FQE6_9HYPH</name>
<protein>
    <submittedName>
        <fullName evidence="1">PAS domain-containing protein</fullName>
    </submittedName>
</protein>
<dbReference type="RefSeq" id="WP_196272540.1">
    <property type="nucleotide sequence ID" value="NZ_JADQDO010000007.1"/>
</dbReference>
<keyword evidence="2" id="KW-1185">Reference proteome</keyword>
<comment type="caution">
    <text evidence="1">The sequence shown here is derived from an EMBL/GenBank/DDBJ whole genome shotgun (WGS) entry which is preliminary data.</text>
</comment>
<organism evidence="1 2">
    <name type="scientific">Microvirga alba</name>
    <dbReference type="NCBI Taxonomy" id="2791025"/>
    <lineage>
        <taxon>Bacteria</taxon>
        <taxon>Pseudomonadati</taxon>
        <taxon>Pseudomonadota</taxon>
        <taxon>Alphaproteobacteria</taxon>
        <taxon>Hyphomicrobiales</taxon>
        <taxon>Methylobacteriaceae</taxon>
        <taxon>Microvirga</taxon>
    </lineage>
</organism>
<evidence type="ECO:0000313" key="2">
    <source>
        <dbReference type="Proteomes" id="UP000599312"/>
    </source>
</evidence>
<dbReference type="AlphaFoldDB" id="A0A931FQE6"/>
<dbReference type="InterPro" id="IPR009922">
    <property type="entry name" value="DUF1457"/>
</dbReference>
<accession>A0A931FQE6</accession>
<dbReference type="Proteomes" id="UP000599312">
    <property type="component" value="Unassembled WGS sequence"/>
</dbReference>